<sequence>MNKKAVRAWIWYDWANSAFATTMIAAVMPIFFSDVAAKSLSKTTATAYWGYTESISLVLLVFLSPILGTIADQAGRKKQFLRFFTYLGIAASLLMATIGEGDWIWAVILVIIGTLAFACSNIFYDAFLPEIADEQDRDMVSSRGYALGYIGGGVLLALQLVLIQQPEWFGLTTISATQISFASVAVWWFLFSLPLFRHVEEKSKKTEESLLKLCKNSIYQVLQTIKQLPRYPELLRFLIAFWFFNDGINTIIKMATIYGREIGIGTSDLIFALLITQFVGLPCTLLFGKFAGWFGTKRTLILTIIVYLFIVLLGYGMTTAFHFYTLAILVGIVQGGSQALSRSIYSQLVPIGRNAEFFGFYGLSGKFSAIFGPFVFGLAGQLTGSSRFGILSLAIFFLIGIALLWSLNLEKGKQEAKQ</sequence>
<feature type="transmembrane region" description="Helical" evidence="6">
    <location>
        <begin position="357"/>
        <end position="376"/>
    </location>
</feature>
<dbReference type="InterPro" id="IPR050495">
    <property type="entry name" value="ATG22/LtaA_families"/>
</dbReference>
<feature type="transmembrane region" description="Helical" evidence="6">
    <location>
        <begin position="48"/>
        <end position="68"/>
    </location>
</feature>
<feature type="transmembrane region" description="Helical" evidence="6">
    <location>
        <begin position="234"/>
        <end position="257"/>
    </location>
</feature>
<accession>A0A6I4VVE8</accession>
<evidence type="ECO:0000256" key="3">
    <source>
        <dbReference type="ARBA" id="ARBA00022692"/>
    </source>
</evidence>
<keyword evidence="3 6" id="KW-0812">Transmembrane</keyword>
<dbReference type="InterPro" id="IPR036259">
    <property type="entry name" value="MFS_trans_sf"/>
</dbReference>
<dbReference type="InterPro" id="IPR020846">
    <property type="entry name" value="MFS_dom"/>
</dbReference>
<dbReference type="InterPro" id="IPR024671">
    <property type="entry name" value="Atg22-like"/>
</dbReference>
<dbReference type="Pfam" id="PF11700">
    <property type="entry name" value="ATG22"/>
    <property type="match status" value="1"/>
</dbReference>
<evidence type="ECO:0000259" key="7">
    <source>
        <dbReference type="PROSITE" id="PS50850"/>
    </source>
</evidence>
<feature type="transmembrane region" description="Helical" evidence="6">
    <location>
        <begin position="104"/>
        <end position="124"/>
    </location>
</feature>
<feature type="transmembrane region" description="Helical" evidence="6">
    <location>
        <begin position="269"/>
        <end position="287"/>
    </location>
</feature>
<dbReference type="GO" id="GO:0005886">
    <property type="term" value="C:plasma membrane"/>
    <property type="evidence" value="ECO:0007669"/>
    <property type="project" value="UniProtKB-SubCell"/>
</dbReference>
<dbReference type="PROSITE" id="PS50850">
    <property type="entry name" value="MFS"/>
    <property type="match status" value="1"/>
</dbReference>
<feature type="transmembrane region" description="Helical" evidence="6">
    <location>
        <begin position="175"/>
        <end position="196"/>
    </location>
</feature>
<protein>
    <submittedName>
        <fullName evidence="8">MFS transporter</fullName>
    </submittedName>
</protein>
<evidence type="ECO:0000256" key="5">
    <source>
        <dbReference type="ARBA" id="ARBA00023136"/>
    </source>
</evidence>
<dbReference type="AlphaFoldDB" id="A0A6I4VVE8"/>
<dbReference type="EMBL" id="WUUL01000008">
    <property type="protein sequence ID" value="MXQ54558.1"/>
    <property type="molecule type" value="Genomic_DNA"/>
</dbReference>
<feature type="transmembrane region" description="Helical" evidence="6">
    <location>
        <begin position="145"/>
        <end position="163"/>
    </location>
</feature>
<feature type="transmembrane region" description="Helical" evidence="6">
    <location>
        <begin position="323"/>
        <end position="345"/>
    </location>
</feature>
<proteinExistence type="predicted"/>
<dbReference type="PANTHER" id="PTHR23519:SF1">
    <property type="entry name" value="AUTOPHAGY-RELATED PROTEIN 22"/>
    <property type="match status" value="1"/>
</dbReference>
<comment type="caution">
    <text evidence="8">The sequence shown here is derived from an EMBL/GenBank/DDBJ whole genome shotgun (WGS) entry which is preliminary data.</text>
</comment>
<reference evidence="8 9" key="1">
    <citation type="submission" date="2019-12" db="EMBL/GenBank/DDBJ databases">
        <title>Whole-genome analyses of novel actinobacteria.</title>
        <authorList>
            <person name="Sahin N."/>
            <person name="Saygin H."/>
        </authorList>
    </citation>
    <scope>NUCLEOTIDE SEQUENCE [LARGE SCALE GENOMIC DNA]</scope>
    <source>
        <strain evidence="8 9">KC615</strain>
    </source>
</reference>
<evidence type="ECO:0000313" key="9">
    <source>
        <dbReference type="Proteomes" id="UP000430692"/>
    </source>
</evidence>
<evidence type="ECO:0000256" key="4">
    <source>
        <dbReference type="ARBA" id="ARBA00022989"/>
    </source>
</evidence>
<dbReference type="Proteomes" id="UP000430692">
    <property type="component" value="Unassembled WGS sequence"/>
</dbReference>
<name>A0A6I4VVE8_9BACL</name>
<evidence type="ECO:0000313" key="8">
    <source>
        <dbReference type="EMBL" id="MXQ54558.1"/>
    </source>
</evidence>
<feature type="domain" description="Major facilitator superfamily (MFS) profile" evidence="7">
    <location>
        <begin position="1"/>
        <end position="412"/>
    </location>
</feature>
<keyword evidence="4 6" id="KW-1133">Transmembrane helix</keyword>
<organism evidence="8 9">
    <name type="scientific">Shimazuella alba</name>
    <dbReference type="NCBI Taxonomy" id="2690964"/>
    <lineage>
        <taxon>Bacteria</taxon>
        <taxon>Bacillati</taxon>
        <taxon>Bacillota</taxon>
        <taxon>Bacilli</taxon>
        <taxon>Bacillales</taxon>
        <taxon>Thermoactinomycetaceae</taxon>
        <taxon>Shimazuella</taxon>
    </lineage>
</organism>
<comment type="subcellular location">
    <subcellularLocation>
        <location evidence="1">Cell membrane</location>
        <topology evidence="1">Multi-pass membrane protein</topology>
    </subcellularLocation>
</comment>
<dbReference type="GO" id="GO:0022857">
    <property type="term" value="F:transmembrane transporter activity"/>
    <property type="evidence" value="ECO:0007669"/>
    <property type="project" value="InterPro"/>
</dbReference>
<feature type="transmembrane region" description="Helical" evidence="6">
    <location>
        <begin position="12"/>
        <end position="32"/>
    </location>
</feature>
<gene>
    <name evidence="8" type="ORF">GSM42_12715</name>
</gene>
<dbReference type="Gene3D" id="1.20.1250.20">
    <property type="entry name" value="MFS general substrate transporter like domains"/>
    <property type="match status" value="1"/>
</dbReference>
<evidence type="ECO:0000256" key="2">
    <source>
        <dbReference type="ARBA" id="ARBA00022448"/>
    </source>
</evidence>
<dbReference type="SUPFAM" id="SSF103473">
    <property type="entry name" value="MFS general substrate transporter"/>
    <property type="match status" value="1"/>
</dbReference>
<keyword evidence="2" id="KW-0813">Transport</keyword>
<feature type="transmembrane region" description="Helical" evidence="6">
    <location>
        <begin position="388"/>
        <end position="407"/>
    </location>
</feature>
<dbReference type="PANTHER" id="PTHR23519">
    <property type="entry name" value="AUTOPHAGY-RELATED PROTEIN 22"/>
    <property type="match status" value="1"/>
</dbReference>
<keyword evidence="9" id="KW-1185">Reference proteome</keyword>
<evidence type="ECO:0000256" key="1">
    <source>
        <dbReference type="ARBA" id="ARBA00004651"/>
    </source>
</evidence>
<keyword evidence="5 6" id="KW-0472">Membrane</keyword>
<feature type="transmembrane region" description="Helical" evidence="6">
    <location>
        <begin position="80"/>
        <end position="98"/>
    </location>
</feature>
<evidence type="ECO:0000256" key="6">
    <source>
        <dbReference type="SAM" id="Phobius"/>
    </source>
</evidence>
<dbReference type="CDD" id="cd17482">
    <property type="entry name" value="MFS_YxiO_like"/>
    <property type="match status" value="1"/>
</dbReference>
<dbReference type="RefSeq" id="WP_160801914.1">
    <property type="nucleotide sequence ID" value="NZ_WUUL01000008.1"/>
</dbReference>
<feature type="transmembrane region" description="Helical" evidence="6">
    <location>
        <begin position="299"/>
        <end position="317"/>
    </location>
</feature>